<dbReference type="EMBL" id="UINC01060298">
    <property type="protein sequence ID" value="SVB84664.1"/>
    <property type="molecule type" value="Genomic_DNA"/>
</dbReference>
<dbReference type="Pfam" id="PF16125">
    <property type="entry name" value="DUF4837"/>
    <property type="match status" value="1"/>
</dbReference>
<dbReference type="AlphaFoldDB" id="A0A382HBF4"/>
<reference evidence="1" key="1">
    <citation type="submission" date="2018-05" db="EMBL/GenBank/DDBJ databases">
        <authorList>
            <person name="Lanie J.A."/>
            <person name="Ng W.-L."/>
            <person name="Kazmierczak K.M."/>
            <person name="Andrzejewski T.M."/>
            <person name="Davidsen T.M."/>
            <person name="Wayne K.J."/>
            <person name="Tettelin H."/>
            <person name="Glass J.I."/>
            <person name="Rusch D."/>
            <person name="Podicherti R."/>
            <person name="Tsui H.-C.T."/>
            <person name="Winkler M.E."/>
        </authorList>
    </citation>
    <scope>NUCLEOTIDE SEQUENCE</scope>
</reference>
<proteinExistence type="predicted"/>
<gene>
    <name evidence="1" type="ORF">METZ01_LOCUS237518</name>
</gene>
<evidence type="ECO:0008006" key="2">
    <source>
        <dbReference type="Google" id="ProtNLM"/>
    </source>
</evidence>
<organism evidence="1">
    <name type="scientific">marine metagenome</name>
    <dbReference type="NCBI Taxonomy" id="408172"/>
    <lineage>
        <taxon>unclassified sequences</taxon>
        <taxon>metagenomes</taxon>
        <taxon>ecological metagenomes</taxon>
    </lineage>
</organism>
<protein>
    <recommendedName>
        <fullName evidence="2">DUF4837 domain-containing protein</fullName>
    </recommendedName>
</protein>
<accession>A0A382HBF4</accession>
<evidence type="ECO:0000313" key="1">
    <source>
        <dbReference type="EMBL" id="SVB84664.1"/>
    </source>
</evidence>
<feature type="non-terminal residue" evidence="1">
    <location>
        <position position="1"/>
    </location>
</feature>
<name>A0A382HBF4_9ZZZZ</name>
<sequence>RLMKKLLSSDNFQSMRTNDPVLLLRDLHATNQSFLIINARDEYQLSTILPLKKKMIHDQYEKQFRSRQSKYLFGSHRREDIEEKFFEEYGWSIKIPWGWEVIRNSADSNFVWLGRELPFQWIAIHWQNGNAITDELTIGENVWNFPETHYNNIRFHDYKFYIEKINFNSYKAWLCTGVWESSDDITAQGGPFRHYIFYDANKNMTFHINTLLYHPGKDKSIFLRQLELIAKSFSI</sequence>
<dbReference type="InterPro" id="IPR032286">
    <property type="entry name" value="DUF4837"/>
</dbReference>